<dbReference type="InterPro" id="IPR009097">
    <property type="entry name" value="Cyclic_Pdiesterase"/>
</dbReference>
<proteinExistence type="inferred from homology"/>
<feature type="active site" description="Proton donor" evidence="2">
    <location>
        <position position="43"/>
    </location>
</feature>
<feature type="active site" description="Proton acceptor" evidence="2">
    <location>
        <position position="129"/>
    </location>
</feature>
<comment type="function">
    <text evidence="2">Hydrolyzes RNA 2',3'-cyclic phosphodiester to an RNA 2'-phosphomonoester.</text>
</comment>
<sequence length="187" mass="21650">MSNKHYFFAVPLPPDIKESLFQLCENIKIDHPFKRWVHKEDYHITLAFLGDADHTQLMEAIHVIKESLASSSSFNIKINHLGIFGREKAPRIFWAGLLESPELNMLRGKVYESCLKAGFQLDKKPFNPHITLARKWDETKQNFTLEKLKEINLNALSFPVNQVVLYETNIEATPKYQKKAVMHLGDD</sequence>
<feature type="short sequence motif" description="HXTX 2" evidence="2">
    <location>
        <begin position="129"/>
        <end position="132"/>
    </location>
</feature>
<feature type="short sequence motif" description="HXTX 1" evidence="2">
    <location>
        <begin position="43"/>
        <end position="46"/>
    </location>
</feature>
<dbReference type="InterPro" id="IPR004175">
    <property type="entry name" value="RNA_CPDase"/>
</dbReference>
<dbReference type="AlphaFoldDB" id="A0A150LG52"/>
<evidence type="ECO:0000313" key="3">
    <source>
        <dbReference type="EMBL" id="KYD10732.1"/>
    </source>
</evidence>
<name>A0A150LG52_9BACI</name>
<dbReference type="Pfam" id="PF13563">
    <property type="entry name" value="2_5_RNA_ligase2"/>
    <property type="match status" value="1"/>
</dbReference>
<dbReference type="HAMAP" id="MF_01940">
    <property type="entry name" value="RNA_CPDase"/>
    <property type="match status" value="1"/>
</dbReference>
<comment type="similarity">
    <text evidence="2">Belongs to the 2H phosphoesterase superfamily. ThpR family.</text>
</comment>
<dbReference type="Proteomes" id="UP000075666">
    <property type="component" value="Unassembled WGS sequence"/>
</dbReference>
<gene>
    <name evidence="3" type="ORF">B4102_1517</name>
</gene>
<comment type="caution">
    <text evidence="3">The sequence shown here is derived from an EMBL/GenBank/DDBJ whole genome shotgun (WGS) entry which is preliminary data.</text>
</comment>
<dbReference type="RefSeq" id="WP_235598267.1">
    <property type="nucleotide sequence ID" value="NZ_CP066701.1"/>
</dbReference>
<dbReference type="STRING" id="46224.B4102_1517"/>
<organism evidence="3 4">
    <name type="scientific">Heyndrickxia sporothermodurans</name>
    <dbReference type="NCBI Taxonomy" id="46224"/>
    <lineage>
        <taxon>Bacteria</taxon>
        <taxon>Bacillati</taxon>
        <taxon>Bacillota</taxon>
        <taxon>Bacilli</taxon>
        <taxon>Bacillales</taxon>
        <taxon>Bacillaceae</taxon>
        <taxon>Heyndrickxia</taxon>
    </lineage>
</organism>
<keyword evidence="4" id="KW-1185">Reference proteome</keyword>
<dbReference type="GO" id="GO:0004113">
    <property type="term" value="F:2',3'-cyclic-nucleotide 3'-phosphodiesterase activity"/>
    <property type="evidence" value="ECO:0007669"/>
    <property type="project" value="InterPro"/>
</dbReference>
<dbReference type="PANTHER" id="PTHR35561:SF1">
    <property type="entry name" value="RNA 2',3'-CYCLIC PHOSPHODIESTERASE"/>
    <property type="match status" value="1"/>
</dbReference>
<keyword evidence="1 2" id="KW-0378">Hydrolase</keyword>
<comment type="catalytic activity">
    <reaction evidence="2">
        <text>a 3'-end 2',3'-cyclophospho-ribonucleotide-RNA + H2O = a 3'-end 2'-phospho-ribonucleotide-RNA + H(+)</text>
        <dbReference type="Rhea" id="RHEA:11828"/>
        <dbReference type="Rhea" id="RHEA-COMP:10464"/>
        <dbReference type="Rhea" id="RHEA-COMP:17353"/>
        <dbReference type="ChEBI" id="CHEBI:15377"/>
        <dbReference type="ChEBI" id="CHEBI:15378"/>
        <dbReference type="ChEBI" id="CHEBI:83064"/>
        <dbReference type="ChEBI" id="CHEBI:173113"/>
        <dbReference type="EC" id="3.1.4.58"/>
    </reaction>
</comment>
<evidence type="ECO:0000256" key="1">
    <source>
        <dbReference type="ARBA" id="ARBA00022801"/>
    </source>
</evidence>
<protein>
    <recommendedName>
        <fullName evidence="2">RNA 2',3'-cyclic phosphodiesterase</fullName>
        <shortName evidence="2">RNA 2',3'-CPDase</shortName>
        <ecNumber evidence="2">3.1.4.58</ecNumber>
    </recommendedName>
</protein>
<dbReference type="GO" id="GO:0008664">
    <property type="term" value="F:RNA 2',3'-cyclic 3'-phosphodiesterase activity"/>
    <property type="evidence" value="ECO:0007669"/>
    <property type="project" value="UniProtKB-EC"/>
</dbReference>
<evidence type="ECO:0000256" key="2">
    <source>
        <dbReference type="HAMAP-Rule" id="MF_01940"/>
    </source>
</evidence>
<dbReference type="PANTHER" id="PTHR35561">
    <property type="entry name" value="RNA 2',3'-CYCLIC PHOSPHODIESTERASE"/>
    <property type="match status" value="1"/>
</dbReference>
<accession>A0A150LG52</accession>
<dbReference type="Gene3D" id="3.90.1140.10">
    <property type="entry name" value="Cyclic phosphodiesterase"/>
    <property type="match status" value="1"/>
</dbReference>
<dbReference type="EMBL" id="LQYN01000011">
    <property type="protein sequence ID" value="KYD10732.1"/>
    <property type="molecule type" value="Genomic_DNA"/>
</dbReference>
<reference evidence="3 4" key="1">
    <citation type="submission" date="2016-01" db="EMBL/GenBank/DDBJ databases">
        <title>Genome Sequences of Twelve Sporeforming Bacillus Species Isolated from Foods.</title>
        <authorList>
            <person name="Berendsen E.M."/>
            <person name="Wells-Bennik M.H."/>
            <person name="Krawcyk A.O."/>
            <person name="De Jong A."/>
            <person name="Holsappel S."/>
            <person name="Eijlander R.T."/>
            <person name="Kuipers O.P."/>
        </authorList>
    </citation>
    <scope>NUCLEOTIDE SEQUENCE [LARGE SCALE GENOMIC DNA]</scope>
    <source>
        <strain evidence="3 4">B4102</strain>
    </source>
</reference>
<dbReference type="NCBIfam" id="TIGR02258">
    <property type="entry name" value="2_5_ligase"/>
    <property type="match status" value="1"/>
</dbReference>
<dbReference type="SUPFAM" id="SSF55144">
    <property type="entry name" value="LigT-like"/>
    <property type="match status" value="1"/>
</dbReference>
<evidence type="ECO:0000313" key="4">
    <source>
        <dbReference type="Proteomes" id="UP000075666"/>
    </source>
</evidence>
<dbReference type="PATRIC" id="fig|46224.3.peg.575"/>
<dbReference type="EC" id="3.1.4.58" evidence="2"/>